<name>A0A1F6G0I6_9BACT</name>
<dbReference type="AlphaFoldDB" id="A0A1F6G0I6"/>
<sequence>MVVIFTAWIAVFMHTLKSTPADQAKKSSPDNLQMIERKLSDLFDDFETLKESLNQTPTTTAKLLQGGPEIKPEELDKIIEKLKNKTVSTTTPSSTINIK</sequence>
<proteinExistence type="predicted"/>
<evidence type="ECO:0000313" key="1">
    <source>
        <dbReference type="EMBL" id="OGG91621.1"/>
    </source>
</evidence>
<dbReference type="Proteomes" id="UP000177998">
    <property type="component" value="Unassembled WGS sequence"/>
</dbReference>
<dbReference type="EMBL" id="MFMZ01000006">
    <property type="protein sequence ID" value="OGG91621.1"/>
    <property type="molecule type" value="Genomic_DNA"/>
</dbReference>
<gene>
    <name evidence="1" type="ORF">A3H55_00545</name>
</gene>
<evidence type="ECO:0000313" key="2">
    <source>
        <dbReference type="Proteomes" id="UP000177998"/>
    </source>
</evidence>
<accession>A0A1F6G0I6</accession>
<comment type="caution">
    <text evidence="1">The sequence shown here is derived from an EMBL/GenBank/DDBJ whole genome shotgun (WGS) entry which is preliminary data.</text>
</comment>
<reference evidence="1 2" key="1">
    <citation type="journal article" date="2016" name="Nat. Commun.">
        <title>Thousands of microbial genomes shed light on interconnected biogeochemical processes in an aquifer system.</title>
        <authorList>
            <person name="Anantharaman K."/>
            <person name="Brown C.T."/>
            <person name="Hug L.A."/>
            <person name="Sharon I."/>
            <person name="Castelle C.J."/>
            <person name="Probst A.J."/>
            <person name="Thomas B.C."/>
            <person name="Singh A."/>
            <person name="Wilkins M.J."/>
            <person name="Karaoz U."/>
            <person name="Brodie E.L."/>
            <person name="Williams K.H."/>
            <person name="Hubbard S.S."/>
            <person name="Banfield J.F."/>
        </authorList>
    </citation>
    <scope>NUCLEOTIDE SEQUENCE [LARGE SCALE GENOMIC DNA]</scope>
</reference>
<protein>
    <submittedName>
        <fullName evidence="1">Uncharacterized protein</fullName>
    </submittedName>
</protein>
<dbReference type="STRING" id="1798564.A3H55_00545"/>
<organism evidence="1 2">
    <name type="scientific">Candidatus Kuenenbacteria bacterium RIFCSPLOWO2_02_FULL_42_16</name>
    <dbReference type="NCBI Taxonomy" id="1798564"/>
    <lineage>
        <taxon>Bacteria</taxon>
        <taxon>Candidatus Kueneniibacteriota</taxon>
    </lineage>
</organism>